<evidence type="ECO:0000256" key="2">
    <source>
        <dbReference type="ARBA" id="ARBA00006739"/>
    </source>
</evidence>
<evidence type="ECO:0000313" key="6">
    <source>
        <dbReference type="EMBL" id="AWX58616.1"/>
    </source>
</evidence>
<dbReference type="InterPro" id="IPR001173">
    <property type="entry name" value="Glyco_trans_2-like"/>
</dbReference>
<evidence type="ECO:0000256" key="1">
    <source>
        <dbReference type="ARBA" id="ARBA00004776"/>
    </source>
</evidence>
<dbReference type="Gene3D" id="3.90.550.10">
    <property type="entry name" value="Spore Coat Polysaccharide Biosynthesis Protein SpsA, Chain A"/>
    <property type="match status" value="1"/>
</dbReference>
<evidence type="ECO:0000256" key="3">
    <source>
        <dbReference type="ARBA" id="ARBA00022676"/>
    </source>
</evidence>
<proteinExistence type="inferred from homology"/>
<dbReference type="EMBL" id="CP030117">
    <property type="protein sequence ID" value="AWX58616.1"/>
    <property type="molecule type" value="Genomic_DNA"/>
</dbReference>
<dbReference type="Pfam" id="PF00535">
    <property type="entry name" value="Glycos_transf_2"/>
    <property type="match status" value="1"/>
</dbReference>
<dbReference type="PANTHER" id="PTHR43179">
    <property type="entry name" value="RHAMNOSYLTRANSFERASE WBBL"/>
    <property type="match status" value="1"/>
</dbReference>
<name>A0A2Z4MPW6_BREBE</name>
<sequence>MFSMDISIVIPNYNGANYILDSIASIYDQIENKKEIIVIDNNSQDKSVVLIKEKYPDISLIINDRNLGFASAVNQGIKYSCSEYIILLNNDAFAQQNFVRHLFNCIDADRGIFSVASQMLSYSNPSIIDNAGDQLSLMGWAF</sequence>
<dbReference type="SUPFAM" id="SSF53448">
    <property type="entry name" value="Nucleotide-diphospho-sugar transferases"/>
    <property type="match status" value="1"/>
</dbReference>
<evidence type="ECO:0000259" key="5">
    <source>
        <dbReference type="Pfam" id="PF00535"/>
    </source>
</evidence>
<evidence type="ECO:0000313" key="7">
    <source>
        <dbReference type="Proteomes" id="UP000036061"/>
    </source>
</evidence>
<evidence type="ECO:0000256" key="4">
    <source>
        <dbReference type="ARBA" id="ARBA00022679"/>
    </source>
</evidence>
<organism evidence="6 7">
    <name type="scientific">Brevibacillus brevis</name>
    <name type="common">Bacillus brevis</name>
    <dbReference type="NCBI Taxonomy" id="1393"/>
    <lineage>
        <taxon>Bacteria</taxon>
        <taxon>Bacillati</taxon>
        <taxon>Bacillota</taxon>
        <taxon>Bacilli</taxon>
        <taxon>Bacillales</taxon>
        <taxon>Paenibacillaceae</taxon>
        <taxon>Brevibacillus</taxon>
    </lineage>
</organism>
<feature type="domain" description="Glycosyltransferase 2-like" evidence="5">
    <location>
        <begin position="7"/>
        <end position="118"/>
    </location>
</feature>
<dbReference type="Proteomes" id="UP000036061">
    <property type="component" value="Chromosome"/>
</dbReference>
<dbReference type="AlphaFoldDB" id="A0A2Z4MPW6"/>
<gene>
    <name evidence="6" type="ORF">AB432_027840</name>
</gene>
<dbReference type="GO" id="GO:0016757">
    <property type="term" value="F:glycosyltransferase activity"/>
    <property type="evidence" value="ECO:0007669"/>
    <property type="project" value="UniProtKB-KW"/>
</dbReference>
<comment type="similarity">
    <text evidence="2">Belongs to the glycosyltransferase 2 family.</text>
</comment>
<dbReference type="PANTHER" id="PTHR43179:SF12">
    <property type="entry name" value="GALACTOFURANOSYLTRANSFERASE GLFT2"/>
    <property type="match status" value="1"/>
</dbReference>
<accession>A0A2Z4MPW6</accession>
<comment type="pathway">
    <text evidence="1">Cell wall biogenesis; cell wall polysaccharide biosynthesis.</text>
</comment>
<reference evidence="6 7" key="1">
    <citation type="journal article" date="2015" name="Genome Announc.">
        <title>Draft Genome Sequence of Brevibacillus brevis DZQ7, a Plant Growth-Promoting Rhizobacterium with Broad-Spectrum Antimicrobial Activity.</title>
        <authorList>
            <person name="Hou Q."/>
            <person name="Wang C."/>
            <person name="Hou X."/>
            <person name="Xia Z."/>
            <person name="Ye J."/>
            <person name="Liu K."/>
            <person name="Liu H."/>
            <person name="Wang J."/>
            <person name="Guo H."/>
            <person name="Yu X."/>
            <person name="Yang Y."/>
            <person name="Du B."/>
            <person name="Ding Y."/>
        </authorList>
    </citation>
    <scope>NUCLEOTIDE SEQUENCE [LARGE SCALE GENOMIC DNA]</scope>
    <source>
        <strain evidence="6 7">DZQ7</strain>
    </source>
</reference>
<protein>
    <recommendedName>
        <fullName evidence="5">Glycosyltransferase 2-like domain-containing protein</fullName>
    </recommendedName>
</protein>
<dbReference type="InterPro" id="IPR029044">
    <property type="entry name" value="Nucleotide-diphossugar_trans"/>
</dbReference>
<keyword evidence="3" id="KW-0328">Glycosyltransferase</keyword>
<keyword evidence="4" id="KW-0808">Transferase</keyword>